<dbReference type="InterPro" id="IPR013057">
    <property type="entry name" value="AA_transpt_TM"/>
</dbReference>
<dbReference type="GO" id="GO:0015189">
    <property type="term" value="F:L-lysine transmembrane transporter activity"/>
    <property type="evidence" value="ECO:0007669"/>
    <property type="project" value="TreeGrafter"/>
</dbReference>
<evidence type="ECO:0000256" key="1">
    <source>
        <dbReference type="ARBA" id="ARBA00004128"/>
    </source>
</evidence>
<dbReference type="PANTHER" id="PTHR22950">
    <property type="entry name" value="AMINO ACID TRANSPORTER"/>
    <property type="match status" value="1"/>
</dbReference>
<evidence type="ECO:0000256" key="4">
    <source>
        <dbReference type="ARBA" id="ARBA00022554"/>
    </source>
</evidence>
<name>A0A1Y1S7G0_9MICR</name>
<dbReference type="GO" id="GO:0005774">
    <property type="term" value="C:vacuolar membrane"/>
    <property type="evidence" value="ECO:0007669"/>
    <property type="project" value="UniProtKB-SubCell"/>
</dbReference>
<evidence type="ECO:0000313" key="11">
    <source>
        <dbReference type="EMBL" id="ORD94403.1"/>
    </source>
</evidence>
<sequence>MKSLASAYVNLLKTSIGSGVLNFPYLFKTYGMATAVALALVAGACASTGLYLLMLCSQEVGRGADLGLLAAHSIPYARTLVDVAVFVKCFGVATSYVVIVGGLLPKLLATFYDSPLLAYPPFCLGCYVLLISPICYTRRLDTLKYTSAVGVVAVAFVVAASVYRYSHELPAVDASFSYGHTPPSVYWLAGLGKFVFSFTCHQNIFYVYAEMEDNSLRRMRRLITVTALSAFFLYMAFGASNYLIYGSTVRDNVLMNYPEDLLASIVHVLYVVVMGVSYPLQLAPGKTYFMNLVGHFGGEKRKNSAAIGNVVTTVMILGTYAIAVSGVGLGFLYAIVGATASTFMSLILPAIYYLHADIEKTLLLTLMSYASFLIGIFVFLTTIISLSLRIPVH</sequence>
<feature type="transmembrane region" description="Helical" evidence="9">
    <location>
        <begin position="30"/>
        <end position="53"/>
    </location>
</feature>
<feature type="transmembrane region" description="Helical" evidence="9">
    <location>
        <begin position="264"/>
        <end position="283"/>
    </location>
</feature>
<feature type="transmembrane region" description="Helical" evidence="9">
    <location>
        <begin position="221"/>
        <end position="244"/>
    </location>
</feature>
<feature type="transmembrane region" description="Helical" evidence="9">
    <location>
        <begin position="304"/>
        <end position="324"/>
    </location>
</feature>
<evidence type="ECO:0000256" key="6">
    <source>
        <dbReference type="ARBA" id="ARBA00022970"/>
    </source>
</evidence>
<dbReference type="OrthoDB" id="438545at2759"/>
<evidence type="ECO:0000256" key="9">
    <source>
        <dbReference type="SAM" id="Phobius"/>
    </source>
</evidence>
<dbReference type="Pfam" id="PF01490">
    <property type="entry name" value="Aa_trans"/>
    <property type="match status" value="1"/>
</dbReference>
<evidence type="ECO:0000313" key="12">
    <source>
        <dbReference type="Proteomes" id="UP000192639"/>
    </source>
</evidence>
<reference evidence="11 12" key="1">
    <citation type="journal article" date="2017" name="Environ. Microbiol.">
        <title>Decay of the glycolytic pathway and adaptation to intranuclear parasitism within Enterocytozoonidae microsporidia.</title>
        <authorList>
            <person name="Wiredu Boakye D."/>
            <person name="Jaroenlak P."/>
            <person name="Prachumwat A."/>
            <person name="Williams T.A."/>
            <person name="Bateman K.S."/>
            <person name="Itsathitphaisarn O."/>
            <person name="Sritunyalucksana K."/>
            <person name="Paszkiewicz K.H."/>
            <person name="Moore K.A."/>
            <person name="Stentiford G.D."/>
            <person name="Williams B.A."/>
        </authorList>
    </citation>
    <scope>NUCLEOTIDE SEQUENCE [LARGE SCALE GENOMIC DNA]</scope>
    <source>
        <strain evidence="11 12">GB1</strain>
    </source>
</reference>
<evidence type="ECO:0000259" key="10">
    <source>
        <dbReference type="Pfam" id="PF01490"/>
    </source>
</evidence>
<feature type="transmembrane region" description="Helical" evidence="9">
    <location>
        <begin position="366"/>
        <end position="388"/>
    </location>
</feature>
<dbReference type="EMBL" id="LWDP01000022">
    <property type="protein sequence ID" value="ORD94403.1"/>
    <property type="molecule type" value="Genomic_DNA"/>
</dbReference>
<evidence type="ECO:0000256" key="2">
    <source>
        <dbReference type="ARBA" id="ARBA00008066"/>
    </source>
</evidence>
<evidence type="ECO:0000256" key="7">
    <source>
        <dbReference type="ARBA" id="ARBA00022989"/>
    </source>
</evidence>
<dbReference type="GO" id="GO:0005302">
    <property type="term" value="F:L-tyrosine transmembrane transporter activity"/>
    <property type="evidence" value="ECO:0007669"/>
    <property type="project" value="TreeGrafter"/>
</dbReference>
<keyword evidence="7 9" id="KW-1133">Transmembrane helix</keyword>
<keyword evidence="6" id="KW-0029">Amino-acid transport</keyword>
<dbReference type="GO" id="GO:0005290">
    <property type="term" value="F:L-histidine transmembrane transporter activity"/>
    <property type="evidence" value="ECO:0007669"/>
    <property type="project" value="TreeGrafter"/>
</dbReference>
<comment type="similarity">
    <text evidence="2">Belongs to the amino acid/polyamine transporter 2 family.</text>
</comment>
<dbReference type="GO" id="GO:0015194">
    <property type="term" value="F:L-serine transmembrane transporter activity"/>
    <property type="evidence" value="ECO:0007669"/>
    <property type="project" value="TreeGrafter"/>
</dbReference>
<dbReference type="PANTHER" id="PTHR22950:SF678">
    <property type="entry name" value="VACUOLAR AMINO ACID TRANSPORTER 5-RELATED"/>
    <property type="match status" value="1"/>
</dbReference>
<feature type="transmembrane region" description="Helical" evidence="9">
    <location>
        <begin position="83"/>
        <end position="104"/>
    </location>
</feature>
<proteinExistence type="inferred from homology"/>
<dbReference type="Proteomes" id="UP000192639">
    <property type="component" value="Unassembled WGS sequence"/>
</dbReference>
<comment type="subcellular location">
    <subcellularLocation>
        <location evidence="1">Vacuole membrane</location>
        <topology evidence="1">Multi-pass membrane protein</topology>
    </subcellularLocation>
</comment>
<feature type="transmembrane region" description="Helical" evidence="9">
    <location>
        <begin position="330"/>
        <end position="354"/>
    </location>
</feature>
<keyword evidence="3" id="KW-0813">Transport</keyword>
<keyword evidence="4" id="KW-0926">Vacuole</keyword>
<dbReference type="VEuPathDB" id="MicrosporidiaDB:ECANGB1_2793"/>
<dbReference type="AlphaFoldDB" id="A0A1Y1S7G0"/>
<evidence type="ECO:0000256" key="5">
    <source>
        <dbReference type="ARBA" id="ARBA00022692"/>
    </source>
</evidence>
<feature type="transmembrane region" description="Helical" evidence="9">
    <location>
        <begin position="148"/>
        <end position="165"/>
    </location>
</feature>
<gene>
    <name evidence="11" type="ORF">ECANGB1_2793</name>
</gene>
<comment type="caution">
    <text evidence="11">The sequence shown here is derived from an EMBL/GenBank/DDBJ whole genome shotgun (WGS) entry which is preliminary data.</text>
</comment>
<keyword evidence="8 9" id="KW-0472">Membrane</keyword>
<feature type="transmembrane region" description="Helical" evidence="9">
    <location>
        <begin position="185"/>
        <end position="209"/>
    </location>
</feature>
<accession>A0A1Y1S7G0</accession>
<evidence type="ECO:0000256" key="8">
    <source>
        <dbReference type="ARBA" id="ARBA00023136"/>
    </source>
</evidence>
<protein>
    <recommendedName>
        <fullName evidence="10">Amino acid transporter transmembrane domain-containing protein</fullName>
    </recommendedName>
</protein>
<dbReference type="GO" id="GO:0061459">
    <property type="term" value="F:L-arginine transmembrane transporter activity"/>
    <property type="evidence" value="ECO:0007669"/>
    <property type="project" value="TreeGrafter"/>
</dbReference>
<dbReference type="GO" id="GO:0005313">
    <property type="term" value="F:L-glutamate transmembrane transporter activity"/>
    <property type="evidence" value="ECO:0007669"/>
    <property type="project" value="TreeGrafter"/>
</dbReference>
<keyword evidence="12" id="KW-1185">Reference proteome</keyword>
<evidence type="ECO:0000256" key="3">
    <source>
        <dbReference type="ARBA" id="ARBA00022448"/>
    </source>
</evidence>
<keyword evidence="5 9" id="KW-0812">Transmembrane</keyword>
<feature type="transmembrane region" description="Helical" evidence="9">
    <location>
        <begin position="116"/>
        <end position="136"/>
    </location>
</feature>
<feature type="domain" description="Amino acid transporter transmembrane" evidence="10">
    <location>
        <begin position="3"/>
        <end position="381"/>
    </location>
</feature>
<organism evidence="11 12">
    <name type="scientific">Enterospora canceri</name>
    <dbReference type="NCBI Taxonomy" id="1081671"/>
    <lineage>
        <taxon>Eukaryota</taxon>
        <taxon>Fungi</taxon>
        <taxon>Fungi incertae sedis</taxon>
        <taxon>Microsporidia</taxon>
        <taxon>Enterocytozoonidae</taxon>
        <taxon>Enterospora</taxon>
    </lineage>
</organism>